<evidence type="ECO:0000313" key="10">
    <source>
        <dbReference type="EMBL" id="ERP30978.1"/>
    </source>
</evidence>
<evidence type="ECO:0000256" key="2">
    <source>
        <dbReference type="ARBA" id="ARBA00022448"/>
    </source>
</evidence>
<accession>U7D4W1</accession>
<evidence type="ECO:0000256" key="8">
    <source>
        <dbReference type="SAM" id="Phobius"/>
    </source>
</evidence>
<keyword evidence="11" id="KW-1185">Reference proteome</keyword>
<dbReference type="Pfam" id="PF00359">
    <property type="entry name" value="PTS_EIIA_2"/>
    <property type="match status" value="1"/>
</dbReference>
<comment type="subcellular location">
    <subcellularLocation>
        <location evidence="1">Membrane</location>
        <topology evidence="1">Multi-pass membrane protein</topology>
    </subcellularLocation>
</comment>
<dbReference type="InterPro" id="IPR006153">
    <property type="entry name" value="Cation/H_exchanger_TM"/>
</dbReference>
<dbReference type="PROSITE" id="PS51094">
    <property type="entry name" value="PTS_EIIA_TYPE_2"/>
    <property type="match status" value="1"/>
</dbReference>
<feature type="transmembrane region" description="Helical" evidence="8">
    <location>
        <begin position="237"/>
        <end position="254"/>
    </location>
</feature>
<dbReference type="InterPro" id="IPR016152">
    <property type="entry name" value="PTrfase/Anion_transptr"/>
</dbReference>
<reference evidence="10 11" key="1">
    <citation type="journal article" date="2013" name="Environ. Microbiol.">
        <title>Genome analysis of Chitinivibrio alkaliphilus gen. nov., sp. nov., a novel extremely haloalkaliphilic anaerobic chitinolytic bacterium from the candidate phylum Termite Group 3.</title>
        <authorList>
            <person name="Sorokin D.Y."/>
            <person name="Gumerov V.M."/>
            <person name="Rakitin A.L."/>
            <person name="Beletsky A.V."/>
            <person name="Damste J.S."/>
            <person name="Muyzer G."/>
            <person name="Mardanov A.V."/>
            <person name="Ravin N.V."/>
        </authorList>
    </citation>
    <scope>NUCLEOTIDE SEQUENCE [LARGE SCALE GENOMIC DNA]</scope>
    <source>
        <strain evidence="10 11">ACht1</strain>
    </source>
</reference>
<dbReference type="PANTHER" id="PTHR43562:SF4">
    <property type="entry name" value="NA(+)_H(+) ANTIPORTER NHAS5"/>
    <property type="match status" value="1"/>
</dbReference>
<keyword evidence="2" id="KW-0813">Transport</keyword>
<keyword evidence="7 8" id="KW-0472">Membrane</keyword>
<evidence type="ECO:0000259" key="9">
    <source>
        <dbReference type="PROSITE" id="PS51094"/>
    </source>
</evidence>
<proteinExistence type="predicted"/>
<dbReference type="EMBL" id="ASJR01000024">
    <property type="protein sequence ID" value="ERP30978.1"/>
    <property type="molecule type" value="Genomic_DNA"/>
</dbReference>
<dbReference type="RefSeq" id="WP_022637551.1">
    <property type="nucleotide sequence ID" value="NZ_ASJR01000024.1"/>
</dbReference>
<evidence type="ECO:0000256" key="4">
    <source>
        <dbReference type="ARBA" id="ARBA00022692"/>
    </source>
</evidence>
<dbReference type="GO" id="GO:0016020">
    <property type="term" value="C:membrane"/>
    <property type="evidence" value="ECO:0007669"/>
    <property type="project" value="UniProtKB-SubCell"/>
</dbReference>
<dbReference type="STRING" id="1313304.CALK_2173"/>
<dbReference type="GO" id="GO:1902600">
    <property type="term" value="P:proton transmembrane transport"/>
    <property type="evidence" value="ECO:0007669"/>
    <property type="project" value="InterPro"/>
</dbReference>
<comment type="caution">
    <text evidence="10">The sequence shown here is derived from an EMBL/GenBank/DDBJ whole genome shotgun (WGS) entry which is preliminary data.</text>
</comment>
<dbReference type="Pfam" id="PF00582">
    <property type="entry name" value="Usp"/>
    <property type="match status" value="1"/>
</dbReference>
<keyword evidence="5 8" id="KW-1133">Transmembrane helix</keyword>
<dbReference type="PANTHER" id="PTHR43562">
    <property type="entry name" value="NAPA-TYPE SODIUM/HYDROGEN ANTIPORTER"/>
    <property type="match status" value="1"/>
</dbReference>
<dbReference type="Gene3D" id="1.20.1530.20">
    <property type="match status" value="1"/>
</dbReference>
<feature type="transmembrane region" description="Helical" evidence="8">
    <location>
        <begin position="6"/>
        <end position="24"/>
    </location>
</feature>
<dbReference type="OrthoDB" id="9793589at2"/>
<evidence type="ECO:0000256" key="6">
    <source>
        <dbReference type="ARBA" id="ARBA00023065"/>
    </source>
</evidence>
<dbReference type="InterPro" id="IPR006016">
    <property type="entry name" value="UspA"/>
</dbReference>
<feature type="transmembrane region" description="Helical" evidence="8">
    <location>
        <begin position="146"/>
        <end position="167"/>
    </location>
</feature>
<feature type="transmembrane region" description="Helical" evidence="8">
    <location>
        <begin position="328"/>
        <end position="347"/>
    </location>
</feature>
<dbReference type="InterPro" id="IPR002178">
    <property type="entry name" value="PTS_EIIA_type-2_dom"/>
</dbReference>
<feature type="transmembrane region" description="Helical" evidence="8">
    <location>
        <begin position="87"/>
        <end position="110"/>
    </location>
</feature>
<name>U7D4W1_9BACT</name>
<feature type="transmembrane region" description="Helical" evidence="8">
    <location>
        <begin position="116"/>
        <end position="134"/>
    </location>
</feature>
<dbReference type="SUPFAM" id="SSF55804">
    <property type="entry name" value="Phoshotransferase/anion transport protein"/>
    <property type="match status" value="1"/>
</dbReference>
<dbReference type="PATRIC" id="fig|1313304.3.peg.2069"/>
<evidence type="ECO:0000313" key="11">
    <source>
        <dbReference type="Proteomes" id="UP000017148"/>
    </source>
</evidence>
<keyword evidence="6" id="KW-0406">Ion transport</keyword>
<evidence type="ECO:0000256" key="7">
    <source>
        <dbReference type="ARBA" id="ARBA00023136"/>
    </source>
</evidence>
<gene>
    <name evidence="10" type="ORF">CALK_2173</name>
</gene>
<dbReference type="AlphaFoldDB" id="U7D4W1"/>
<evidence type="ECO:0000256" key="3">
    <source>
        <dbReference type="ARBA" id="ARBA00022449"/>
    </source>
</evidence>
<sequence>MLVQHPLAEFTLTMALILISPILARRIRIPELVLLLGFGAILGPNGIHLLERGDAVQLYGDIGKIYIMFLAGLEIDHFQFKKNGHRSGIFGLTTFAIPQIGGTVIIYTFFDYSLGASILIASMFASHTLIAYPIATRLGIARSEPVSITVGATVITDTLALIVLAIIADTARGSTPGVFFWITIFGGLLILSSAILLLIPFLTRRFFRTVSEEGNMQFLFVFTLTCGFSYLSYWARLEPIIGAFFCGIAFSRLIPEQSVLMNKIEFAGNTLFIPFFLLSSGMLISPAVLFGDTTSMTVAAAMTLTVIVSKFLASLVAGTIFSYPPAAIPLMFGLSVPQAAATLAAAMVGFELGIFDSTVLNGTMAMILVTCPLGSFFVERAGRTYALSLDTGKATPPKEERVLLPVTHTSSASHLLDLAFLYRHKESTYEVHPLSVVTDDGSSDEAVSRGESLLAYCMNHAAGAEHHLHPEMRLTQNPVDGITLAAREIRASLVISGWSEEHRLSSRIFGSISGSLVDTCPTRLMFARIVRPLSTTKRLFLLFPPLTEERPDRTLILMETKNLSQQIGVSMEVYTVASKEHPFYDEIEDILGTAVKTTIHTHRNWSSIKQSILNHLTHEDTILTALERHRGLLWSPAVDRFPEIITEKFPHTNMLLLYTPLTPLPFGDTSENTTEPPPFFEPIQEPTGTPLPQVLTALAENISPSKEDSMELFGLLMSCAEAYPVEISPGIVLLHAHTCTVTTPRVFLFHQEKSETLTPIDKKVRLLIIVLNPFYGDAQQHLKTLARIARIFAQKENQEAVETYADAESLISHLKISHEKDTPSHL</sequence>
<dbReference type="GO" id="GO:0015297">
    <property type="term" value="F:antiporter activity"/>
    <property type="evidence" value="ECO:0007669"/>
    <property type="project" value="UniProtKB-KW"/>
</dbReference>
<keyword evidence="4 8" id="KW-0812">Transmembrane</keyword>
<evidence type="ECO:0000256" key="5">
    <source>
        <dbReference type="ARBA" id="ARBA00022989"/>
    </source>
</evidence>
<keyword evidence="3" id="KW-0050">Antiport</keyword>
<dbReference type="SUPFAM" id="SSF52402">
    <property type="entry name" value="Adenine nucleotide alpha hydrolases-like"/>
    <property type="match status" value="1"/>
</dbReference>
<evidence type="ECO:0000256" key="1">
    <source>
        <dbReference type="ARBA" id="ARBA00004141"/>
    </source>
</evidence>
<protein>
    <submittedName>
        <fullName evidence="10">Sodium/hydrogen exchanger</fullName>
    </submittedName>
</protein>
<dbReference type="InterPro" id="IPR038770">
    <property type="entry name" value="Na+/solute_symporter_sf"/>
</dbReference>
<feature type="domain" description="PTS EIIA type-2" evidence="9">
    <location>
        <begin position="672"/>
        <end position="817"/>
    </location>
</feature>
<dbReference type="InterPro" id="IPR014729">
    <property type="entry name" value="Rossmann-like_a/b/a_fold"/>
</dbReference>
<feature type="transmembrane region" description="Helical" evidence="8">
    <location>
        <begin position="359"/>
        <end position="378"/>
    </location>
</feature>
<feature type="transmembrane region" description="Helical" evidence="8">
    <location>
        <begin position="179"/>
        <end position="202"/>
    </location>
</feature>
<dbReference type="Gene3D" id="3.40.50.620">
    <property type="entry name" value="HUPs"/>
    <property type="match status" value="1"/>
</dbReference>
<feature type="transmembrane region" description="Helical" evidence="8">
    <location>
        <begin position="296"/>
        <end position="321"/>
    </location>
</feature>
<dbReference type="Gene3D" id="3.40.930.10">
    <property type="entry name" value="Mannitol-specific EII, Chain A"/>
    <property type="match status" value="1"/>
</dbReference>
<dbReference type="Proteomes" id="UP000017148">
    <property type="component" value="Unassembled WGS sequence"/>
</dbReference>
<dbReference type="eggNOG" id="COG0475">
    <property type="taxonomic scope" value="Bacteria"/>
</dbReference>
<dbReference type="CDD" id="cd00293">
    <property type="entry name" value="USP-like"/>
    <property type="match status" value="1"/>
</dbReference>
<organism evidence="10 11">
    <name type="scientific">Chitinivibrio alkaliphilus ACht1</name>
    <dbReference type="NCBI Taxonomy" id="1313304"/>
    <lineage>
        <taxon>Bacteria</taxon>
        <taxon>Pseudomonadati</taxon>
        <taxon>Fibrobacterota</taxon>
        <taxon>Chitinivibrionia</taxon>
        <taxon>Chitinivibrionales</taxon>
        <taxon>Chitinivibrionaceae</taxon>
        <taxon>Chitinivibrio</taxon>
    </lineage>
</organism>
<feature type="transmembrane region" description="Helical" evidence="8">
    <location>
        <begin position="266"/>
        <end position="290"/>
    </location>
</feature>
<dbReference type="Pfam" id="PF00999">
    <property type="entry name" value="Na_H_Exchanger"/>
    <property type="match status" value="1"/>
</dbReference>